<dbReference type="Proteomes" id="UP000776651">
    <property type="component" value="Unassembled WGS sequence"/>
</dbReference>
<evidence type="ECO:0000313" key="2">
    <source>
        <dbReference type="EMBL" id="MBX7487651.1"/>
    </source>
</evidence>
<comment type="caution">
    <text evidence="2">The sequence shown here is derived from an EMBL/GenBank/DDBJ whole genome shotgun (WGS) entry which is preliminary data.</text>
</comment>
<gene>
    <name evidence="2" type="ORF">K3177_03905</name>
</gene>
<dbReference type="EMBL" id="JAIGNQ010000001">
    <property type="protein sequence ID" value="MBX7487651.1"/>
    <property type="molecule type" value="Genomic_DNA"/>
</dbReference>
<evidence type="ECO:0000313" key="3">
    <source>
        <dbReference type="Proteomes" id="UP000776651"/>
    </source>
</evidence>
<accession>A0ABS7JC98</accession>
<name>A0ABS7JC98_9SPHN</name>
<reference evidence="2 3" key="1">
    <citation type="submission" date="2021-08" db="EMBL/GenBank/DDBJ databases">
        <title>Comparative Genomics Analysis of the Genus Qipengyuania Reveals Extensive Genetic Diversity and Metabolic Versatility, Including the Description of Fifteen Novel Species.</title>
        <authorList>
            <person name="Liu Y."/>
        </authorList>
    </citation>
    <scope>NUCLEOTIDE SEQUENCE [LARGE SCALE GENOMIC DNA]</scope>
    <source>
        <strain evidence="2 3">GH25</strain>
    </source>
</reference>
<protein>
    <recommendedName>
        <fullName evidence="4">Secreted protein</fullName>
    </recommendedName>
</protein>
<evidence type="ECO:0008006" key="4">
    <source>
        <dbReference type="Google" id="ProtNLM"/>
    </source>
</evidence>
<dbReference type="RefSeq" id="WP_221597130.1">
    <property type="nucleotide sequence ID" value="NZ_JAIGNQ010000001.1"/>
</dbReference>
<feature type="chain" id="PRO_5045762690" description="Secreted protein" evidence="1">
    <location>
        <begin position="25"/>
        <end position="118"/>
    </location>
</feature>
<feature type="signal peptide" evidence="1">
    <location>
        <begin position="1"/>
        <end position="24"/>
    </location>
</feature>
<proteinExistence type="predicted"/>
<keyword evidence="1" id="KW-0732">Signal</keyword>
<sequence length="118" mass="11876">MRALRTLGLLLIACGLFVQSAAHASALPQVVDAGDPACAEMETMAGATSTEDDGSAPCKNLRLDCLVALGCIAPLAPGADATHSEDLPAQAAQFSGLISNSLAAPRLGPEPPPPQFPA</sequence>
<keyword evidence="3" id="KW-1185">Reference proteome</keyword>
<organism evidence="2 3">
    <name type="scientific">Qipengyuania pacifica</name>
    <dbReference type="NCBI Taxonomy" id="2860199"/>
    <lineage>
        <taxon>Bacteria</taxon>
        <taxon>Pseudomonadati</taxon>
        <taxon>Pseudomonadota</taxon>
        <taxon>Alphaproteobacteria</taxon>
        <taxon>Sphingomonadales</taxon>
        <taxon>Erythrobacteraceae</taxon>
        <taxon>Qipengyuania</taxon>
    </lineage>
</organism>
<evidence type="ECO:0000256" key="1">
    <source>
        <dbReference type="SAM" id="SignalP"/>
    </source>
</evidence>